<feature type="non-terminal residue" evidence="1">
    <location>
        <position position="362"/>
    </location>
</feature>
<keyword evidence="2" id="KW-1185">Reference proteome</keyword>
<comment type="caution">
    <text evidence="1">The sequence shown here is derived from an EMBL/GenBank/DDBJ whole genome shotgun (WGS) entry which is preliminary data.</text>
</comment>
<proteinExistence type="predicted"/>
<evidence type="ECO:0000313" key="2">
    <source>
        <dbReference type="Proteomes" id="UP000789920"/>
    </source>
</evidence>
<feature type="non-terminal residue" evidence="1">
    <location>
        <position position="1"/>
    </location>
</feature>
<gene>
    <name evidence="1" type="ORF">RPERSI_LOCUS14281</name>
</gene>
<protein>
    <submittedName>
        <fullName evidence="1">5232_t:CDS:1</fullName>
    </submittedName>
</protein>
<accession>A0ACA9QH33</accession>
<dbReference type="EMBL" id="CAJVQC010032756">
    <property type="protein sequence ID" value="CAG8751955.1"/>
    <property type="molecule type" value="Genomic_DNA"/>
</dbReference>
<name>A0ACA9QH33_9GLOM</name>
<organism evidence="1 2">
    <name type="scientific">Racocetra persica</name>
    <dbReference type="NCBI Taxonomy" id="160502"/>
    <lineage>
        <taxon>Eukaryota</taxon>
        <taxon>Fungi</taxon>
        <taxon>Fungi incertae sedis</taxon>
        <taxon>Mucoromycota</taxon>
        <taxon>Glomeromycotina</taxon>
        <taxon>Glomeromycetes</taxon>
        <taxon>Diversisporales</taxon>
        <taxon>Gigasporaceae</taxon>
        <taxon>Racocetra</taxon>
    </lineage>
</organism>
<reference evidence="1" key="1">
    <citation type="submission" date="2021-06" db="EMBL/GenBank/DDBJ databases">
        <authorList>
            <person name="Kallberg Y."/>
            <person name="Tangrot J."/>
            <person name="Rosling A."/>
        </authorList>
    </citation>
    <scope>NUCLEOTIDE SEQUENCE</scope>
    <source>
        <strain evidence="1">MA461A</strain>
    </source>
</reference>
<sequence>EEDLHELKKNEVKNFEVNKTSDIELLDQISKITHTPYKNSFASRLYGNPRLATTLTVEEAWTSPFCRKLRPYIRRDYETKPPKLCLLQEIVKYAYRNEPDWLPPPSSPIDFCYFQKEHLSQVNDLLQRCFWPSIDDFSVVAMYKRLVIGCGFMTPEAYITYIAVAPGWEKSGIGQFMLYHLIQTNLGKDVTLHVSANNPAMILYQKFGFKPEEFIVNFYDKYLPDGSLGCKNAFFVTDFVLEWAQQNKTLPAYLKVNDVICQRCYNGIVVRPSAVMKEHAQSAGIEDYPDTVVDTQEDILKVMSFSNVIKFITEVLYRYEVTQKLLAFRTFEEFRTCIEAKDRHLKAFFDELVLSANLPQKK</sequence>
<dbReference type="Proteomes" id="UP000789920">
    <property type="component" value="Unassembled WGS sequence"/>
</dbReference>
<evidence type="ECO:0000313" key="1">
    <source>
        <dbReference type="EMBL" id="CAG8751955.1"/>
    </source>
</evidence>